<dbReference type="EMBL" id="SDAM02000350">
    <property type="protein sequence ID" value="KAH6824340.1"/>
    <property type="molecule type" value="Genomic_DNA"/>
</dbReference>
<sequence>MATTHIISLFLCVSVISINAIPHSADDQTSSAIFILGDSTADVGTNNYLPHTIFRADFTPNGIDFPKSRPTGRFSNGFNSADFVAKLFGLKRSPPPYMFLLTLNPHHFRKHLLKGANFASAGAGLLDITSPNGIAVPLSQQISQFSEVRDILTLQIGSAATDSKLSKSLFFISVGSNDIFGYFKTNSTMHKDKFIGILITAYSDHIMKLYKLGARKFGIISVPPVGCCPSQRLVQKLLFGVDGCFEVENDFALTFHSALDALLRHLSSQLPDFKYSLGNGYRMTIDVINNPHASGFESVDTACCGYGVLNAQGPCNSTASVCSDRREYLFWDMFHPTKKASYLAAQTLYNGPPYYVSPINFSQLAKDN</sequence>
<dbReference type="InterPro" id="IPR001087">
    <property type="entry name" value="GDSL"/>
</dbReference>
<keyword evidence="3" id="KW-0443">Lipid metabolism</keyword>
<proteinExistence type="inferred from homology"/>
<evidence type="ECO:0000313" key="6">
    <source>
        <dbReference type="Proteomes" id="UP001190926"/>
    </source>
</evidence>
<reference evidence="5 6" key="1">
    <citation type="journal article" date="2021" name="Nat. Commun.">
        <title>Incipient diploidization of the medicinal plant Perilla within 10,000 years.</title>
        <authorList>
            <person name="Zhang Y."/>
            <person name="Shen Q."/>
            <person name="Leng L."/>
            <person name="Zhang D."/>
            <person name="Chen S."/>
            <person name="Shi Y."/>
            <person name="Ning Z."/>
            <person name="Chen S."/>
        </authorList>
    </citation>
    <scope>NUCLEOTIDE SEQUENCE [LARGE SCALE GENOMIC DNA]</scope>
    <source>
        <strain evidence="6">cv. PC099</strain>
    </source>
</reference>
<dbReference type="CDD" id="cd01837">
    <property type="entry name" value="SGNH_plant_lipase_like"/>
    <property type="match status" value="1"/>
</dbReference>
<feature type="signal peptide" evidence="4">
    <location>
        <begin position="1"/>
        <end position="20"/>
    </location>
</feature>
<comment type="caution">
    <text evidence="5">The sequence shown here is derived from an EMBL/GenBank/DDBJ whole genome shotgun (WGS) entry which is preliminary data.</text>
</comment>
<dbReference type="InterPro" id="IPR035669">
    <property type="entry name" value="SGNH_plant_lipase-like"/>
</dbReference>
<dbReference type="InterPro" id="IPR036514">
    <property type="entry name" value="SGNH_hydro_sf"/>
</dbReference>
<evidence type="ECO:0000313" key="5">
    <source>
        <dbReference type="EMBL" id="KAH6824340.1"/>
    </source>
</evidence>
<dbReference type="SUPFAM" id="SSF52266">
    <property type="entry name" value="SGNH hydrolase"/>
    <property type="match status" value="1"/>
</dbReference>
<dbReference type="Gene3D" id="3.40.50.1110">
    <property type="entry name" value="SGNH hydrolase"/>
    <property type="match status" value="1"/>
</dbReference>
<organism evidence="5 6">
    <name type="scientific">Perilla frutescens var. hirtella</name>
    <name type="common">Perilla citriodora</name>
    <name type="synonym">Perilla setoyensis</name>
    <dbReference type="NCBI Taxonomy" id="608512"/>
    <lineage>
        <taxon>Eukaryota</taxon>
        <taxon>Viridiplantae</taxon>
        <taxon>Streptophyta</taxon>
        <taxon>Embryophyta</taxon>
        <taxon>Tracheophyta</taxon>
        <taxon>Spermatophyta</taxon>
        <taxon>Magnoliopsida</taxon>
        <taxon>eudicotyledons</taxon>
        <taxon>Gunneridae</taxon>
        <taxon>Pentapetalae</taxon>
        <taxon>asterids</taxon>
        <taxon>lamiids</taxon>
        <taxon>Lamiales</taxon>
        <taxon>Lamiaceae</taxon>
        <taxon>Nepetoideae</taxon>
        <taxon>Elsholtzieae</taxon>
        <taxon>Perilla</taxon>
    </lineage>
</organism>
<dbReference type="AlphaFoldDB" id="A0AAD4J057"/>
<comment type="similarity">
    <text evidence="1">Belongs to the 'GDSL' lipolytic enzyme family.</text>
</comment>
<dbReference type="GO" id="GO:0016042">
    <property type="term" value="P:lipid catabolic process"/>
    <property type="evidence" value="ECO:0007669"/>
    <property type="project" value="UniProtKB-KW"/>
</dbReference>
<dbReference type="InterPro" id="IPR051058">
    <property type="entry name" value="GDSL_Est/Lipase"/>
</dbReference>
<keyword evidence="2" id="KW-0378">Hydrolase</keyword>
<evidence type="ECO:0000256" key="1">
    <source>
        <dbReference type="ARBA" id="ARBA00008668"/>
    </source>
</evidence>
<keyword evidence="3" id="KW-0442">Lipid degradation</keyword>
<dbReference type="Proteomes" id="UP001190926">
    <property type="component" value="Unassembled WGS sequence"/>
</dbReference>
<keyword evidence="6" id="KW-1185">Reference proteome</keyword>
<name>A0AAD4J057_PERFH</name>
<evidence type="ECO:0000256" key="3">
    <source>
        <dbReference type="ARBA" id="ARBA00022963"/>
    </source>
</evidence>
<evidence type="ECO:0000256" key="2">
    <source>
        <dbReference type="ARBA" id="ARBA00022801"/>
    </source>
</evidence>
<protein>
    <submittedName>
        <fullName evidence="5">Uncharacterized protein</fullName>
    </submittedName>
</protein>
<accession>A0AAD4J057</accession>
<keyword evidence="4" id="KW-0732">Signal</keyword>
<feature type="chain" id="PRO_5042135699" evidence="4">
    <location>
        <begin position="21"/>
        <end position="368"/>
    </location>
</feature>
<dbReference type="PANTHER" id="PTHR45648">
    <property type="entry name" value="GDSL LIPASE/ACYLHYDROLASE FAMILY PROTEIN (AFU_ORTHOLOGUE AFUA_4G14700)"/>
    <property type="match status" value="1"/>
</dbReference>
<gene>
    <name evidence="5" type="ORF">C2S53_005740</name>
</gene>
<dbReference type="Pfam" id="PF00657">
    <property type="entry name" value="Lipase_GDSL"/>
    <property type="match status" value="1"/>
</dbReference>
<dbReference type="PANTHER" id="PTHR45648:SF17">
    <property type="entry name" value="GDSL ESTERASE_LIPASE"/>
    <property type="match status" value="1"/>
</dbReference>
<dbReference type="GO" id="GO:0016788">
    <property type="term" value="F:hydrolase activity, acting on ester bonds"/>
    <property type="evidence" value="ECO:0007669"/>
    <property type="project" value="InterPro"/>
</dbReference>
<evidence type="ECO:0000256" key="4">
    <source>
        <dbReference type="SAM" id="SignalP"/>
    </source>
</evidence>